<dbReference type="Proteomes" id="UP000550707">
    <property type="component" value="Unassembled WGS sequence"/>
</dbReference>
<keyword evidence="1" id="KW-0472">Membrane</keyword>
<protein>
    <submittedName>
        <fullName evidence="3">Uncharacterized protein</fullName>
    </submittedName>
</protein>
<proteinExistence type="predicted"/>
<keyword evidence="2" id="KW-0732">Signal</keyword>
<name>A0A7J8FYZ6_MOLMO</name>
<evidence type="ECO:0000256" key="2">
    <source>
        <dbReference type="SAM" id="SignalP"/>
    </source>
</evidence>
<keyword evidence="4" id="KW-1185">Reference proteome</keyword>
<feature type="chain" id="PRO_5029825878" evidence="2">
    <location>
        <begin position="25"/>
        <end position="134"/>
    </location>
</feature>
<organism evidence="3 4">
    <name type="scientific">Molossus molossus</name>
    <name type="common">Pallas' mastiff bat</name>
    <name type="synonym">Vespertilio molossus</name>
    <dbReference type="NCBI Taxonomy" id="27622"/>
    <lineage>
        <taxon>Eukaryota</taxon>
        <taxon>Metazoa</taxon>
        <taxon>Chordata</taxon>
        <taxon>Craniata</taxon>
        <taxon>Vertebrata</taxon>
        <taxon>Euteleostomi</taxon>
        <taxon>Mammalia</taxon>
        <taxon>Eutheria</taxon>
        <taxon>Laurasiatheria</taxon>
        <taxon>Chiroptera</taxon>
        <taxon>Yangochiroptera</taxon>
        <taxon>Molossidae</taxon>
        <taxon>Molossus</taxon>
    </lineage>
</organism>
<feature type="signal peptide" evidence="2">
    <location>
        <begin position="1"/>
        <end position="24"/>
    </location>
</feature>
<feature type="transmembrane region" description="Helical" evidence="1">
    <location>
        <begin position="34"/>
        <end position="54"/>
    </location>
</feature>
<dbReference type="EMBL" id="JACASF010000010">
    <property type="protein sequence ID" value="KAF6452878.1"/>
    <property type="molecule type" value="Genomic_DNA"/>
</dbReference>
<evidence type="ECO:0000313" key="4">
    <source>
        <dbReference type="Proteomes" id="UP000550707"/>
    </source>
</evidence>
<gene>
    <name evidence="3" type="ORF">HJG59_008198</name>
</gene>
<evidence type="ECO:0000313" key="3">
    <source>
        <dbReference type="EMBL" id="KAF6452878.1"/>
    </source>
</evidence>
<evidence type="ECO:0000256" key="1">
    <source>
        <dbReference type="SAM" id="Phobius"/>
    </source>
</evidence>
<dbReference type="AlphaFoldDB" id="A0A7J8FYZ6"/>
<keyword evidence="1" id="KW-1133">Transmembrane helix</keyword>
<sequence>MKYNKNFLLLLLQMFLLPPPPVDTLLPILHLSLSPTLLSMSMVTHTCILVLWLISSLLPQPPLLRFVSLYPTSMTLGLFWKISALIYHRTRILKNYFPALASVAHNLLVHGTMRWLRIVPCTRRLLVRSLVGGM</sequence>
<keyword evidence="1" id="KW-0812">Transmembrane</keyword>
<accession>A0A7J8FYZ6</accession>
<reference evidence="3 4" key="1">
    <citation type="journal article" date="2020" name="Nature">
        <title>Six reference-quality genomes reveal evolution of bat adaptations.</title>
        <authorList>
            <person name="Jebb D."/>
            <person name="Huang Z."/>
            <person name="Pippel M."/>
            <person name="Hughes G.M."/>
            <person name="Lavrichenko K."/>
            <person name="Devanna P."/>
            <person name="Winkler S."/>
            <person name="Jermiin L.S."/>
            <person name="Skirmuntt E.C."/>
            <person name="Katzourakis A."/>
            <person name="Burkitt-Gray L."/>
            <person name="Ray D.A."/>
            <person name="Sullivan K.A.M."/>
            <person name="Roscito J.G."/>
            <person name="Kirilenko B.M."/>
            <person name="Davalos L.M."/>
            <person name="Corthals A.P."/>
            <person name="Power M.L."/>
            <person name="Jones G."/>
            <person name="Ransome R.D."/>
            <person name="Dechmann D.K.N."/>
            <person name="Locatelli A.G."/>
            <person name="Puechmaille S.J."/>
            <person name="Fedrigo O."/>
            <person name="Jarvis E.D."/>
            <person name="Hiller M."/>
            <person name="Vernes S.C."/>
            <person name="Myers E.W."/>
            <person name="Teeling E.C."/>
        </authorList>
    </citation>
    <scope>NUCLEOTIDE SEQUENCE [LARGE SCALE GENOMIC DNA]</scope>
    <source>
        <strain evidence="3">MMolMol1</strain>
        <tissue evidence="3">Muscle</tissue>
    </source>
</reference>
<comment type="caution">
    <text evidence="3">The sequence shown here is derived from an EMBL/GenBank/DDBJ whole genome shotgun (WGS) entry which is preliminary data.</text>
</comment>
<dbReference type="InParanoid" id="A0A7J8FYZ6"/>
<feature type="transmembrane region" description="Helical" evidence="1">
    <location>
        <begin position="66"/>
        <end position="87"/>
    </location>
</feature>